<dbReference type="Proteomes" id="UP000824782">
    <property type="component" value="Unassembled WGS sequence"/>
</dbReference>
<proteinExistence type="predicted"/>
<name>A0AAV6YYV1_ENGPU</name>
<keyword evidence="2" id="KW-1185">Reference proteome</keyword>
<dbReference type="AlphaFoldDB" id="A0AAV6YYV1"/>
<dbReference type="EMBL" id="WNYA01010863">
    <property type="protein sequence ID" value="KAG8540302.1"/>
    <property type="molecule type" value="Genomic_DNA"/>
</dbReference>
<reference evidence="1" key="1">
    <citation type="thesis" date="2020" institute="ProQuest LLC" country="789 East Eisenhower Parkway, Ann Arbor, MI, USA">
        <title>Comparative Genomics and Chromosome Evolution.</title>
        <authorList>
            <person name="Mudd A.B."/>
        </authorList>
    </citation>
    <scope>NUCLEOTIDE SEQUENCE</scope>
    <source>
        <strain evidence="1">237g6f4</strain>
        <tissue evidence="1">Blood</tissue>
    </source>
</reference>
<organism evidence="1 2">
    <name type="scientific">Engystomops pustulosus</name>
    <name type="common">Tungara frog</name>
    <name type="synonym">Physalaemus pustulosus</name>
    <dbReference type="NCBI Taxonomy" id="76066"/>
    <lineage>
        <taxon>Eukaryota</taxon>
        <taxon>Metazoa</taxon>
        <taxon>Chordata</taxon>
        <taxon>Craniata</taxon>
        <taxon>Vertebrata</taxon>
        <taxon>Euteleostomi</taxon>
        <taxon>Amphibia</taxon>
        <taxon>Batrachia</taxon>
        <taxon>Anura</taxon>
        <taxon>Neobatrachia</taxon>
        <taxon>Hyloidea</taxon>
        <taxon>Leptodactylidae</taxon>
        <taxon>Leiuperinae</taxon>
        <taxon>Engystomops</taxon>
    </lineage>
</organism>
<protein>
    <submittedName>
        <fullName evidence="1">Uncharacterized protein</fullName>
    </submittedName>
</protein>
<gene>
    <name evidence="1" type="ORF">GDO81_019524</name>
</gene>
<sequence>MTTRTKSKKRHTYRSHHVVHNPQKYQQLGSNKQKVKWDKGLAITSQRPYKSHHTSQICKSLITMDEKFPHHCPTLNAPSIVILGISATPPLTGI</sequence>
<comment type="caution">
    <text evidence="1">The sequence shown here is derived from an EMBL/GenBank/DDBJ whole genome shotgun (WGS) entry which is preliminary data.</text>
</comment>
<accession>A0AAV6YYV1</accession>
<evidence type="ECO:0000313" key="1">
    <source>
        <dbReference type="EMBL" id="KAG8540302.1"/>
    </source>
</evidence>
<evidence type="ECO:0000313" key="2">
    <source>
        <dbReference type="Proteomes" id="UP000824782"/>
    </source>
</evidence>